<dbReference type="GO" id="GO:0006006">
    <property type="term" value="P:glucose metabolic process"/>
    <property type="evidence" value="ECO:0007669"/>
    <property type="project" value="UniProtKB-KW"/>
</dbReference>
<feature type="active site" description="Proton acceptor" evidence="6">
    <location>
        <position position="230"/>
    </location>
</feature>
<dbReference type="PRINTS" id="PR00079">
    <property type="entry name" value="G6PDHDRGNASE"/>
</dbReference>
<dbReference type="Pfam" id="PF00479">
    <property type="entry name" value="G6PD_N"/>
    <property type="match status" value="1"/>
</dbReference>
<proteinExistence type="inferred from homology"/>
<evidence type="ECO:0000256" key="4">
    <source>
        <dbReference type="ARBA" id="ARBA00023002"/>
    </source>
</evidence>
<dbReference type="InterPro" id="IPR022675">
    <property type="entry name" value="G6P_DH_C"/>
</dbReference>
<evidence type="ECO:0000313" key="10">
    <source>
        <dbReference type="Proteomes" id="UP000236736"/>
    </source>
</evidence>
<comment type="similarity">
    <text evidence="6">Belongs to the glucose-6-phosphate dehydrogenase family.</text>
</comment>
<dbReference type="HAMAP" id="MF_00966">
    <property type="entry name" value="G6PD"/>
    <property type="match status" value="1"/>
</dbReference>
<comment type="caution">
    <text evidence="6">Lacks conserved residue(s) required for the propagation of feature annotation.</text>
</comment>
<feature type="binding site" evidence="6">
    <location>
        <position position="172"/>
    </location>
    <ligand>
        <name>substrate</name>
    </ligand>
</feature>
<feature type="binding site" evidence="6">
    <location>
        <position position="138"/>
    </location>
    <ligand>
        <name>NADP(+)</name>
        <dbReference type="ChEBI" id="CHEBI:58349"/>
    </ligand>
</feature>
<keyword evidence="2 6" id="KW-0313">Glucose metabolism</keyword>
<keyword evidence="5 6" id="KW-0119">Carbohydrate metabolism</keyword>
<organism evidence="9 10">
    <name type="scientific">Algoriphagus boritolerans DSM 17298 = JCM 18970</name>
    <dbReference type="NCBI Taxonomy" id="1120964"/>
    <lineage>
        <taxon>Bacteria</taxon>
        <taxon>Pseudomonadati</taxon>
        <taxon>Bacteroidota</taxon>
        <taxon>Cytophagia</taxon>
        <taxon>Cytophagales</taxon>
        <taxon>Cyclobacteriaceae</taxon>
        <taxon>Algoriphagus</taxon>
    </lineage>
</organism>
<feature type="binding site" evidence="6">
    <location>
        <position position="206"/>
    </location>
    <ligand>
        <name>substrate</name>
    </ligand>
</feature>
<dbReference type="InterPro" id="IPR001282">
    <property type="entry name" value="G6P_DH"/>
</dbReference>
<evidence type="ECO:0000256" key="2">
    <source>
        <dbReference type="ARBA" id="ARBA00022526"/>
    </source>
</evidence>
<evidence type="ECO:0000259" key="8">
    <source>
        <dbReference type="Pfam" id="PF02781"/>
    </source>
</evidence>
<dbReference type="SUPFAM" id="SSF51735">
    <property type="entry name" value="NAD(P)-binding Rossmann-fold domains"/>
    <property type="match status" value="1"/>
</dbReference>
<dbReference type="UniPathway" id="UPA00115">
    <property type="reaction ID" value="UER00408"/>
</dbReference>
<dbReference type="Gene3D" id="3.40.50.720">
    <property type="entry name" value="NAD(P)-binding Rossmann-like Domain"/>
    <property type="match status" value="1"/>
</dbReference>
<sequence length="461" mass="51890">MTQVKSDALVFYGATGDLAFKKIFPALHMMVKRGNLNCPIIGAARGAYDLEKLRARAKESIQKHGQYEEESYKKFCSLLAFVGGDYTDQETFLKIRKALGNAKNPTHYLAIPPVLFPKIIAQLDQSGCAKGARVIVEKPFGTDLESAKALNKILLNKFSEEDIFRIDHYLGKRPVNNIVFFRFVNSLLEPVWNNKHIESIQITMAEDFGIQGRGAFYDVTGAIRDVIQNHLFQVLCNLTMEPPKALDSESIRDEKVKVLKAISPLRKEDVICGQYTGYLKEIAVKEGSKTETFAAMKLQINSPRWDGVPLYIRAGKNLPVTSTEIVVKFRHLPSAYSSIATQPNHIRFRISPDVKVAFGMLIMAPGEDMTSVLSEVQGNPTPFPNEKEAYERVLTDAMAGDPTHFARQDYVEEAWKIVDDYLALDKEVYPYEIGTWGPENVYQEIYPPGGWNNPVVNKKND</sequence>
<name>A0A1H5Y2N1_9BACT</name>
<dbReference type="EC" id="1.1.1.49" evidence="6"/>
<dbReference type="PANTHER" id="PTHR23429:SF0">
    <property type="entry name" value="GLUCOSE-6-PHOSPHATE 1-DEHYDROGENASE"/>
    <property type="match status" value="1"/>
</dbReference>
<keyword evidence="4 6" id="KW-0560">Oxidoreductase</keyword>
<dbReference type="PIRSF" id="PIRSF000110">
    <property type="entry name" value="G6PD"/>
    <property type="match status" value="1"/>
</dbReference>
<dbReference type="Pfam" id="PF02781">
    <property type="entry name" value="G6PD_C"/>
    <property type="match status" value="1"/>
</dbReference>
<dbReference type="GO" id="GO:0004345">
    <property type="term" value="F:glucose-6-phosphate dehydrogenase activity"/>
    <property type="evidence" value="ECO:0007669"/>
    <property type="project" value="UniProtKB-UniRule"/>
</dbReference>
<evidence type="ECO:0000259" key="7">
    <source>
        <dbReference type="Pfam" id="PF00479"/>
    </source>
</evidence>
<dbReference type="NCBIfam" id="TIGR00871">
    <property type="entry name" value="zwf"/>
    <property type="match status" value="1"/>
</dbReference>
<feature type="binding site" evidence="6">
    <location>
        <position position="45"/>
    </location>
    <ligand>
        <name>NADP(+)</name>
        <dbReference type="ChEBI" id="CHEBI:58349"/>
    </ligand>
</feature>
<feature type="domain" description="Glucose-6-phosphate dehydrogenase NAD-binding" evidence="7">
    <location>
        <begin position="10"/>
        <end position="177"/>
    </location>
</feature>
<evidence type="ECO:0000256" key="3">
    <source>
        <dbReference type="ARBA" id="ARBA00022857"/>
    </source>
</evidence>
<comment type="pathway">
    <text evidence="1 6">Carbohydrate degradation; pentose phosphate pathway; D-ribulose 5-phosphate from D-glucose 6-phosphate (oxidative stage): step 1/3.</text>
</comment>
<dbReference type="InterPro" id="IPR036291">
    <property type="entry name" value="NAD(P)-bd_dom_sf"/>
</dbReference>
<dbReference type="SUPFAM" id="SSF55347">
    <property type="entry name" value="Glyceraldehyde-3-phosphate dehydrogenase-like, C-terminal domain"/>
    <property type="match status" value="1"/>
</dbReference>
<dbReference type="Proteomes" id="UP000236736">
    <property type="component" value="Unassembled WGS sequence"/>
</dbReference>
<evidence type="ECO:0000313" key="9">
    <source>
        <dbReference type="EMBL" id="SEG18158.1"/>
    </source>
</evidence>
<feature type="binding site" evidence="6">
    <location>
        <position position="225"/>
    </location>
    <ligand>
        <name>substrate</name>
    </ligand>
</feature>
<reference evidence="10" key="1">
    <citation type="submission" date="2016-10" db="EMBL/GenBank/DDBJ databases">
        <authorList>
            <person name="Varghese N."/>
            <person name="Submissions S."/>
        </authorList>
    </citation>
    <scope>NUCLEOTIDE SEQUENCE [LARGE SCALE GENOMIC DNA]</scope>
    <source>
        <strain evidence="10">DSM 17298</strain>
    </source>
</reference>
<evidence type="ECO:0000256" key="1">
    <source>
        <dbReference type="ARBA" id="ARBA00004937"/>
    </source>
</evidence>
<evidence type="ECO:0000256" key="6">
    <source>
        <dbReference type="HAMAP-Rule" id="MF_00966"/>
    </source>
</evidence>
<keyword evidence="10" id="KW-1185">Reference proteome</keyword>
<dbReference type="OrthoDB" id="9802739at2"/>
<dbReference type="RefSeq" id="WP_103925435.1">
    <property type="nucleotide sequence ID" value="NZ_FNVR01000016.1"/>
</dbReference>
<dbReference type="GO" id="GO:0009051">
    <property type="term" value="P:pentose-phosphate shunt, oxidative branch"/>
    <property type="evidence" value="ECO:0007669"/>
    <property type="project" value="TreeGrafter"/>
</dbReference>
<comment type="catalytic activity">
    <reaction evidence="6">
        <text>D-glucose 6-phosphate + NADP(+) = 6-phospho-D-glucono-1,5-lactone + NADPH + H(+)</text>
        <dbReference type="Rhea" id="RHEA:15841"/>
        <dbReference type="ChEBI" id="CHEBI:15378"/>
        <dbReference type="ChEBI" id="CHEBI:57783"/>
        <dbReference type="ChEBI" id="CHEBI:57955"/>
        <dbReference type="ChEBI" id="CHEBI:58349"/>
        <dbReference type="ChEBI" id="CHEBI:61548"/>
        <dbReference type="EC" id="1.1.1.49"/>
    </reaction>
</comment>
<gene>
    <name evidence="6" type="primary">zwf</name>
    <name evidence="9" type="ORF">SAMN03080598_02791</name>
</gene>
<protein>
    <recommendedName>
        <fullName evidence="6">Glucose-6-phosphate 1-dehydrogenase</fullName>
        <shortName evidence="6">G6PD</shortName>
        <ecNumber evidence="6">1.1.1.49</ecNumber>
    </recommendedName>
</protein>
<dbReference type="AlphaFoldDB" id="A0A1H5Y2N1"/>
<dbReference type="InterPro" id="IPR022674">
    <property type="entry name" value="G6P_DH_NAD-bd"/>
</dbReference>
<feature type="binding site" evidence="6">
    <location>
        <position position="168"/>
    </location>
    <ligand>
        <name>substrate</name>
    </ligand>
</feature>
<feature type="domain" description="Glucose-6-phosphate dehydrogenase C-terminal" evidence="8">
    <location>
        <begin position="180"/>
        <end position="443"/>
    </location>
</feature>
<dbReference type="GO" id="GO:0050661">
    <property type="term" value="F:NADP binding"/>
    <property type="evidence" value="ECO:0007669"/>
    <property type="project" value="UniProtKB-UniRule"/>
</dbReference>
<dbReference type="EMBL" id="FNVR01000016">
    <property type="protein sequence ID" value="SEG18158.1"/>
    <property type="molecule type" value="Genomic_DNA"/>
</dbReference>
<dbReference type="STRING" id="1120964.GCA_001313265_07235"/>
<comment type="function">
    <text evidence="6">Catalyzes the oxidation of glucose 6-phosphate to 6-phosphogluconolactone.</text>
</comment>
<dbReference type="PANTHER" id="PTHR23429">
    <property type="entry name" value="GLUCOSE-6-PHOSPHATE 1-DEHYDROGENASE G6PD"/>
    <property type="match status" value="1"/>
</dbReference>
<evidence type="ECO:0000256" key="5">
    <source>
        <dbReference type="ARBA" id="ARBA00023277"/>
    </source>
</evidence>
<feature type="binding site" evidence="6">
    <location>
        <position position="316"/>
    </location>
    <ligand>
        <name>substrate</name>
    </ligand>
</feature>
<dbReference type="Gene3D" id="3.30.360.10">
    <property type="entry name" value="Dihydrodipicolinate Reductase, domain 2"/>
    <property type="match status" value="1"/>
</dbReference>
<dbReference type="GO" id="GO:0005829">
    <property type="term" value="C:cytosol"/>
    <property type="evidence" value="ECO:0007669"/>
    <property type="project" value="TreeGrafter"/>
</dbReference>
<keyword evidence="3 6" id="KW-0521">NADP</keyword>
<accession>A0A1H5Y2N1</accession>